<evidence type="ECO:0000256" key="1">
    <source>
        <dbReference type="SAM" id="SignalP"/>
    </source>
</evidence>
<feature type="chain" id="PRO_5042261801" description="Bifunctional inhibitor/plant lipid transfer protein/seed storage helical domain-containing protein" evidence="1">
    <location>
        <begin position="24"/>
        <end position="111"/>
    </location>
</feature>
<dbReference type="InterPro" id="IPR016140">
    <property type="entry name" value="Bifunc_inhib/LTP/seed_store"/>
</dbReference>
<protein>
    <recommendedName>
        <fullName evidence="2">Bifunctional inhibitor/plant lipid transfer protein/seed storage helical domain-containing protein</fullName>
    </recommendedName>
</protein>
<organism evidence="3 4">
    <name type="scientific">Rhynchospora tenuis</name>
    <dbReference type="NCBI Taxonomy" id="198213"/>
    <lineage>
        <taxon>Eukaryota</taxon>
        <taxon>Viridiplantae</taxon>
        <taxon>Streptophyta</taxon>
        <taxon>Embryophyta</taxon>
        <taxon>Tracheophyta</taxon>
        <taxon>Spermatophyta</taxon>
        <taxon>Magnoliopsida</taxon>
        <taxon>Liliopsida</taxon>
        <taxon>Poales</taxon>
        <taxon>Cyperaceae</taxon>
        <taxon>Cyperoideae</taxon>
        <taxon>Rhynchosporeae</taxon>
        <taxon>Rhynchospora</taxon>
    </lineage>
</organism>
<dbReference type="AlphaFoldDB" id="A0AAD6A2U8"/>
<sequence length="111" mass="12051">MEKLGVVFVAMVAFLLVLQGVQGDICNVSTDGFNECKPCIQNDNPTNGPTKACCDALENADFKCLCKYKDSYILKTMDINSTRAMELPQLCKIPNAPVNCKSVKRGGTPSN</sequence>
<dbReference type="CDD" id="cd04660">
    <property type="entry name" value="nsLTP_like"/>
    <property type="match status" value="1"/>
</dbReference>
<feature type="domain" description="Bifunctional inhibitor/plant lipid transfer protein/seed storage helical" evidence="2">
    <location>
        <begin position="26"/>
        <end position="100"/>
    </location>
</feature>
<name>A0AAD6A2U8_9POAL</name>
<dbReference type="Proteomes" id="UP001210211">
    <property type="component" value="Unassembled WGS sequence"/>
</dbReference>
<keyword evidence="4" id="KW-1185">Reference proteome</keyword>
<dbReference type="GO" id="GO:0005504">
    <property type="term" value="F:fatty acid binding"/>
    <property type="evidence" value="ECO:0007669"/>
    <property type="project" value="InterPro"/>
</dbReference>
<dbReference type="GO" id="GO:0009627">
    <property type="term" value="P:systemic acquired resistance"/>
    <property type="evidence" value="ECO:0007669"/>
    <property type="project" value="InterPro"/>
</dbReference>
<proteinExistence type="predicted"/>
<accession>A0AAD6A2U8</accession>
<evidence type="ECO:0000313" key="3">
    <source>
        <dbReference type="EMBL" id="KAJ3708621.1"/>
    </source>
</evidence>
<dbReference type="Gene3D" id="1.10.110.10">
    <property type="entry name" value="Plant lipid-transfer and hydrophobic proteins"/>
    <property type="match status" value="1"/>
</dbReference>
<feature type="signal peptide" evidence="1">
    <location>
        <begin position="1"/>
        <end position="23"/>
    </location>
</feature>
<dbReference type="InterPro" id="IPR039265">
    <property type="entry name" value="DIR1-like"/>
</dbReference>
<gene>
    <name evidence="3" type="ORF">LUZ61_012326</name>
</gene>
<dbReference type="PANTHER" id="PTHR33122:SF60">
    <property type="entry name" value="LIPID-TRANSFER PROTEIN DIR1-RELATED"/>
    <property type="match status" value="1"/>
</dbReference>
<evidence type="ECO:0000313" key="4">
    <source>
        <dbReference type="Proteomes" id="UP001210211"/>
    </source>
</evidence>
<comment type="caution">
    <text evidence="3">The sequence shown here is derived from an EMBL/GenBank/DDBJ whole genome shotgun (WGS) entry which is preliminary data.</text>
</comment>
<dbReference type="InterPro" id="IPR044741">
    <property type="entry name" value="NsLTP-like"/>
</dbReference>
<dbReference type="Pfam" id="PF14368">
    <property type="entry name" value="LTP_2"/>
    <property type="match status" value="1"/>
</dbReference>
<reference evidence="3 4" key="1">
    <citation type="journal article" date="2022" name="Cell">
        <title>Repeat-based holocentromeres influence genome architecture and karyotype evolution.</title>
        <authorList>
            <person name="Hofstatter P.G."/>
            <person name="Thangavel G."/>
            <person name="Lux T."/>
            <person name="Neumann P."/>
            <person name="Vondrak T."/>
            <person name="Novak P."/>
            <person name="Zhang M."/>
            <person name="Costa L."/>
            <person name="Castellani M."/>
            <person name="Scott A."/>
            <person name="Toegelov H."/>
            <person name="Fuchs J."/>
            <person name="Mata-Sucre Y."/>
            <person name="Dias Y."/>
            <person name="Vanzela A.L.L."/>
            <person name="Huettel B."/>
            <person name="Almeida C.C.S."/>
            <person name="Simkova H."/>
            <person name="Souza G."/>
            <person name="Pedrosa-Harand A."/>
            <person name="Macas J."/>
            <person name="Mayer K.F.X."/>
            <person name="Houben A."/>
            <person name="Marques A."/>
        </authorList>
    </citation>
    <scope>NUCLEOTIDE SEQUENCE [LARGE SCALE GENOMIC DNA]</scope>
    <source>
        <strain evidence="3">RhyTen1mFocal</strain>
    </source>
</reference>
<keyword evidence="1" id="KW-0732">Signal</keyword>
<evidence type="ECO:0000259" key="2">
    <source>
        <dbReference type="SMART" id="SM00499"/>
    </source>
</evidence>
<dbReference type="EMBL" id="JAMRDG010000001">
    <property type="protein sequence ID" value="KAJ3708621.1"/>
    <property type="molecule type" value="Genomic_DNA"/>
</dbReference>
<dbReference type="PANTHER" id="PTHR33122">
    <property type="entry name" value="LIPID BINDING PROTEIN-RELATED"/>
    <property type="match status" value="1"/>
</dbReference>
<dbReference type="SUPFAM" id="SSF47699">
    <property type="entry name" value="Bifunctional inhibitor/lipid-transfer protein/seed storage 2S albumin"/>
    <property type="match status" value="1"/>
</dbReference>
<dbReference type="SMART" id="SM00499">
    <property type="entry name" value="AAI"/>
    <property type="match status" value="1"/>
</dbReference>
<dbReference type="InterPro" id="IPR036312">
    <property type="entry name" value="Bifun_inhib/LTP/seed_sf"/>
</dbReference>